<feature type="domain" description="TACO1/YebC-like N-terminal" evidence="8">
    <location>
        <begin position="5"/>
        <end position="74"/>
    </location>
</feature>
<evidence type="ECO:0000256" key="2">
    <source>
        <dbReference type="ARBA" id="ARBA00022490"/>
    </source>
</evidence>
<dbReference type="PANTHER" id="PTHR12532:SF6">
    <property type="entry name" value="TRANSCRIPTIONAL REGULATORY PROTEIN YEBC-RELATED"/>
    <property type="match status" value="1"/>
</dbReference>
<proteinExistence type="inferred from homology"/>
<dbReference type="GO" id="GO:0006355">
    <property type="term" value="P:regulation of DNA-templated transcription"/>
    <property type="evidence" value="ECO:0007669"/>
    <property type="project" value="UniProtKB-UniRule"/>
</dbReference>
<dbReference type="Pfam" id="PF01709">
    <property type="entry name" value="Transcrip_reg"/>
    <property type="match status" value="1"/>
</dbReference>
<gene>
    <name evidence="9" type="ORF">NUH88_15300</name>
</gene>
<dbReference type="GO" id="GO:0003677">
    <property type="term" value="F:DNA binding"/>
    <property type="evidence" value="ECO:0007669"/>
    <property type="project" value="UniProtKB-UniRule"/>
</dbReference>
<dbReference type="AlphaFoldDB" id="A0A9J7AMT7"/>
<dbReference type="Gene3D" id="1.10.10.200">
    <property type="match status" value="1"/>
</dbReference>
<dbReference type="InterPro" id="IPR029072">
    <property type="entry name" value="YebC-like"/>
</dbReference>
<protein>
    <recommendedName>
        <fullName evidence="6">Probable transcriptional regulatory protein NUH88_15300</fullName>
    </recommendedName>
</protein>
<evidence type="ECO:0000256" key="5">
    <source>
        <dbReference type="ARBA" id="ARBA00023163"/>
    </source>
</evidence>
<dbReference type="KEGG" id="naci:NUH88_15300"/>
<dbReference type="NCBIfam" id="NF009044">
    <property type="entry name" value="PRK12378.1"/>
    <property type="match status" value="1"/>
</dbReference>
<dbReference type="HAMAP" id="MF_00693">
    <property type="entry name" value="Transcrip_reg_TACO1"/>
    <property type="match status" value="1"/>
</dbReference>
<dbReference type="FunFam" id="1.10.10.200:FF:000002">
    <property type="entry name" value="Probable transcriptional regulatory protein CLM62_37755"/>
    <property type="match status" value="1"/>
</dbReference>
<dbReference type="Pfam" id="PF20772">
    <property type="entry name" value="TACO1_YebC_N"/>
    <property type="match status" value="1"/>
</dbReference>
<keyword evidence="5 6" id="KW-0804">Transcription</keyword>
<reference evidence="9" key="1">
    <citation type="submission" date="2022-08" db="EMBL/GenBank/DDBJ databases">
        <title>Nisaea acidiphila sp. nov., isolated from a marine algal debris and emended description of the genus Nisaea Urios et al. 2008.</title>
        <authorList>
            <person name="Kwon K."/>
        </authorList>
    </citation>
    <scope>NUCLEOTIDE SEQUENCE</scope>
    <source>
        <strain evidence="9">MEBiC11861</strain>
    </source>
</reference>
<keyword evidence="10" id="KW-1185">Reference proteome</keyword>
<evidence type="ECO:0000259" key="8">
    <source>
        <dbReference type="Pfam" id="PF20772"/>
    </source>
</evidence>
<name>A0A9J7AMT7_9PROT</name>
<comment type="subcellular location">
    <subcellularLocation>
        <location evidence="6">Cytoplasm</location>
    </subcellularLocation>
</comment>
<dbReference type="Gene3D" id="3.30.70.980">
    <property type="match status" value="2"/>
</dbReference>
<dbReference type="RefSeq" id="WP_257767270.1">
    <property type="nucleotide sequence ID" value="NZ_CP102480.1"/>
</dbReference>
<keyword evidence="2 6" id="KW-0963">Cytoplasm</keyword>
<dbReference type="InterPro" id="IPR017856">
    <property type="entry name" value="Integrase-like_N"/>
</dbReference>
<evidence type="ECO:0000256" key="3">
    <source>
        <dbReference type="ARBA" id="ARBA00023015"/>
    </source>
</evidence>
<dbReference type="Proteomes" id="UP001060336">
    <property type="component" value="Chromosome"/>
</dbReference>
<evidence type="ECO:0000256" key="1">
    <source>
        <dbReference type="ARBA" id="ARBA00008724"/>
    </source>
</evidence>
<evidence type="ECO:0000259" key="7">
    <source>
        <dbReference type="Pfam" id="PF01709"/>
    </source>
</evidence>
<evidence type="ECO:0000256" key="6">
    <source>
        <dbReference type="HAMAP-Rule" id="MF_00693"/>
    </source>
</evidence>
<organism evidence="9 10">
    <name type="scientific">Nisaea acidiphila</name>
    <dbReference type="NCBI Taxonomy" id="1862145"/>
    <lineage>
        <taxon>Bacteria</taxon>
        <taxon>Pseudomonadati</taxon>
        <taxon>Pseudomonadota</taxon>
        <taxon>Alphaproteobacteria</taxon>
        <taxon>Rhodospirillales</taxon>
        <taxon>Thalassobaculaceae</taxon>
        <taxon>Nisaea</taxon>
    </lineage>
</organism>
<dbReference type="NCBIfam" id="NF001030">
    <property type="entry name" value="PRK00110.1"/>
    <property type="match status" value="1"/>
</dbReference>
<feature type="domain" description="TACO1/YebC-like second and third" evidence="7">
    <location>
        <begin position="81"/>
        <end position="236"/>
    </location>
</feature>
<evidence type="ECO:0000256" key="4">
    <source>
        <dbReference type="ARBA" id="ARBA00023125"/>
    </source>
</evidence>
<keyword evidence="3 6" id="KW-0805">Transcription regulation</keyword>
<comment type="similarity">
    <text evidence="1 6">Belongs to the TACO1 family.</text>
</comment>
<keyword evidence="4 6" id="KW-0238">DNA-binding</keyword>
<dbReference type="InterPro" id="IPR002876">
    <property type="entry name" value="Transcrip_reg_TACO1-like"/>
</dbReference>
<dbReference type="EMBL" id="CP102480">
    <property type="protein sequence ID" value="UUX48768.1"/>
    <property type="molecule type" value="Genomic_DNA"/>
</dbReference>
<evidence type="ECO:0000313" key="10">
    <source>
        <dbReference type="Proteomes" id="UP001060336"/>
    </source>
</evidence>
<dbReference type="NCBIfam" id="TIGR01033">
    <property type="entry name" value="YebC/PmpR family DNA-binding transcriptional regulator"/>
    <property type="match status" value="1"/>
</dbReference>
<evidence type="ECO:0000313" key="9">
    <source>
        <dbReference type="EMBL" id="UUX48768.1"/>
    </source>
</evidence>
<sequence>MAGHSQFKNIMYRKGAQDKKRAKLFTRLIREIAVAAKSGTDPSANPRLRSAIQAAREANMPKDNIDRVLKKAEGGGEDDNYEDIRYEGYAPGGVAMIVEALTDNRNRTASEVRAAFSKHGGTLGETNSVSFMFDRIGQISYPADKADPDAMFEAALEAGAENVESSDDGHVITCAPDDLSAVREALSEQFGAPENAELTWKPQNTVPVDEGQAETIMKLLAVLEDNDDVQSVSANFEIPDDVMRKLTAAA</sequence>
<dbReference type="SUPFAM" id="SSF75625">
    <property type="entry name" value="YebC-like"/>
    <property type="match status" value="1"/>
</dbReference>
<dbReference type="InterPro" id="IPR049083">
    <property type="entry name" value="TACO1_YebC_N"/>
</dbReference>
<accession>A0A9J7AMT7</accession>
<dbReference type="GO" id="GO:0005829">
    <property type="term" value="C:cytosol"/>
    <property type="evidence" value="ECO:0007669"/>
    <property type="project" value="TreeGrafter"/>
</dbReference>
<dbReference type="InterPro" id="IPR026564">
    <property type="entry name" value="Transcrip_reg_TACO1-like_dom3"/>
</dbReference>
<dbReference type="PANTHER" id="PTHR12532">
    <property type="entry name" value="TRANSLATIONAL ACTIVATOR OF CYTOCHROME C OXIDASE 1"/>
    <property type="match status" value="1"/>
</dbReference>
<dbReference type="InterPro" id="IPR048300">
    <property type="entry name" value="TACO1_YebC-like_2nd/3rd_dom"/>
</dbReference>